<dbReference type="GO" id="GO:0070475">
    <property type="term" value="P:rRNA base methylation"/>
    <property type="evidence" value="ECO:0007669"/>
    <property type="project" value="InterPro"/>
</dbReference>
<comment type="caution">
    <text evidence="3">The sequence shown here is derived from an EMBL/GenBank/DDBJ whole genome shotgun (WGS) entry which is preliminary data.</text>
</comment>
<dbReference type="GO" id="GO:0070042">
    <property type="term" value="F:rRNA (uridine-N3-)-methyltransferase activity"/>
    <property type="evidence" value="ECO:0007669"/>
    <property type="project" value="InterPro"/>
</dbReference>
<dbReference type="GO" id="GO:0005737">
    <property type="term" value="C:cytoplasm"/>
    <property type="evidence" value="ECO:0007669"/>
    <property type="project" value="TreeGrafter"/>
</dbReference>
<evidence type="ECO:0000256" key="1">
    <source>
        <dbReference type="SAM" id="MobiDB-lite"/>
    </source>
</evidence>
<sequence>MARKLKGKSIQSKGLKGALVRHQINEKKQKQIAQNAEIENQNKMNKLKSMKSSKKEKQNNKKMAPLVKSKGLMPFGFEDKVLLIGEGDFSFAKSLILQNFLIPENLIATSYDSYDELIAKYPNVDEVLSELKELGVKVIHQVDATNLPQTLDLILNAKQRKSNKKVKLFKDNGNLNYIMFNFPHTGKGIKDQDRNIRDHQRLLVKYFENCKEVFKLVNTEDLQGYNTTKGKIILSLFEGEPYQSWGIKIIGRNNGYRVERSGKFDWSMFPEYHHRRTNSTKDTTKPAAERDARIYIFDEWVKQESANKNHEDSDSD</sequence>
<dbReference type="Proteomes" id="UP000011777">
    <property type="component" value="Unassembled WGS sequence"/>
</dbReference>
<dbReference type="OMA" id="DSRHYCF"/>
<dbReference type="PANTHER" id="PTHR11538">
    <property type="entry name" value="PHENYLALANYL-TRNA SYNTHETASE"/>
    <property type="match status" value="1"/>
</dbReference>
<dbReference type="Pfam" id="PF10354">
    <property type="entry name" value="BMT5-like"/>
    <property type="match status" value="1"/>
</dbReference>
<evidence type="ECO:0000313" key="3">
    <source>
        <dbReference type="EMBL" id="EMG46018.1"/>
    </source>
</evidence>
<gene>
    <name evidence="3" type="ORF">G210_3751</name>
</gene>
<proteinExistence type="predicted"/>
<dbReference type="InterPro" id="IPR019446">
    <property type="entry name" value="BMT5-like"/>
</dbReference>
<dbReference type="eggNOG" id="KOG4174">
    <property type="taxonomic scope" value="Eukaryota"/>
</dbReference>
<dbReference type="OrthoDB" id="273345at2759"/>
<feature type="domain" description="25S rRNA (uridine-N(3))-methyltransferase BMT5-like" evidence="2">
    <location>
        <begin position="82"/>
        <end position="276"/>
    </location>
</feature>
<dbReference type="HOGENOM" id="CLU_035438_1_0_1"/>
<evidence type="ECO:0000259" key="2">
    <source>
        <dbReference type="Pfam" id="PF10354"/>
    </source>
</evidence>
<dbReference type="EMBL" id="AOGT01002198">
    <property type="protein sequence ID" value="EMG46018.1"/>
    <property type="molecule type" value="Genomic_DNA"/>
</dbReference>
<dbReference type="STRING" id="1245528.M3J2C6"/>
<feature type="region of interest" description="Disordered" evidence="1">
    <location>
        <begin position="30"/>
        <end position="62"/>
    </location>
</feature>
<dbReference type="PANTHER" id="PTHR11538:SF26">
    <property type="entry name" value="FERREDOXIN-FOLD ANTICODON-BINDING DOMAIN-CONTAINING PROTEIN 1"/>
    <property type="match status" value="1"/>
</dbReference>
<reference evidence="3 4" key="1">
    <citation type="submission" date="2013-02" db="EMBL/GenBank/DDBJ databases">
        <title>Genome sequence of Candida maltosa Xu316, a potential industrial strain for xylitol and ethanol production.</title>
        <authorList>
            <person name="Yu J."/>
            <person name="Wang Q."/>
            <person name="Geng X."/>
            <person name="Bao W."/>
            <person name="He P."/>
            <person name="Cai J."/>
        </authorList>
    </citation>
    <scope>NUCLEOTIDE SEQUENCE [LARGE SCALE GENOMIC DNA]</scope>
    <source>
        <strain evidence="4">Xu316</strain>
    </source>
</reference>
<accession>M3J2C6</accession>
<protein>
    <recommendedName>
        <fullName evidence="2">25S rRNA (uridine-N(3))-methyltransferase BMT5-like domain-containing protein</fullName>
    </recommendedName>
</protein>
<name>M3J2C6_CANMX</name>
<keyword evidence="4" id="KW-1185">Reference proteome</keyword>
<dbReference type="AlphaFoldDB" id="M3J2C6"/>
<organism evidence="3 4">
    <name type="scientific">Candida maltosa (strain Xu316)</name>
    <name type="common">Yeast</name>
    <dbReference type="NCBI Taxonomy" id="1245528"/>
    <lineage>
        <taxon>Eukaryota</taxon>
        <taxon>Fungi</taxon>
        <taxon>Dikarya</taxon>
        <taxon>Ascomycota</taxon>
        <taxon>Saccharomycotina</taxon>
        <taxon>Pichiomycetes</taxon>
        <taxon>Debaryomycetaceae</taxon>
        <taxon>Candida/Lodderomyces clade</taxon>
        <taxon>Candida</taxon>
    </lineage>
</organism>
<evidence type="ECO:0000313" key="4">
    <source>
        <dbReference type="Proteomes" id="UP000011777"/>
    </source>
</evidence>